<evidence type="ECO:0000313" key="2">
    <source>
        <dbReference type="Proteomes" id="UP000265160"/>
    </source>
</evidence>
<evidence type="ECO:0000313" key="1">
    <source>
        <dbReference type="Ensembl" id="ENSMZEP00005032150.1"/>
    </source>
</evidence>
<organism evidence="1 2">
    <name type="scientific">Maylandia zebra</name>
    <name type="common">zebra mbuna</name>
    <dbReference type="NCBI Taxonomy" id="106582"/>
    <lineage>
        <taxon>Eukaryota</taxon>
        <taxon>Metazoa</taxon>
        <taxon>Chordata</taxon>
        <taxon>Craniata</taxon>
        <taxon>Vertebrata</taxon>
        <taxon>Euteleostomi</taxon>
        <taxon>Actinopterygii</taxon>
        <taxon>Neopterygii</taxon>
        <taxon>Teleostei</taxon>
        <taxon>Neoteleostei</taxon>
        <taxon>Acanthomorphata</taxon>
        <taxon>Ovalentaria</taxon>
        <taxon>Cichlomorphae</taxon>
        <taxon>Cichliformes</taxon>
        <taxon>Cichlidae</taxon>
        <taxon>African cichlids</taxon>
        <taxon>Pseudocrenilabrinae</taxon>
        <taxon>Haplochromini</taxon>
        <taxon>Maylandia</taxon>
        <taxon>Maylandia zebra complex</taxon>
    </lineage>
</organism>
<keyword evidence="2" id="KW-1185">Reference proteome</keyword>
<accession>A0A3P9DBS3</accession>
<dbReference type="STRING" id="106582.ENSMZEP00005032150"/>
<dbReference type="SUPFAM" id="SSF53223">
    <property type="entry name" value="Aminoacid dehydrogenase-like, N-terminal domain"/>
    <property type="match status" value="1"/>
</dbReference>
<dbReference type="Gene3D" id="1.20.1370.30">
    <property type="match status" value="1"/>
</dbReference>
<name>A0A3P9DBS3_9CICH</name>
<proteinExistence type="predicted"/>
<dbReference type="Proteomes" id="UP000265160">
    <property type="component" value="LG22"/>
</dbReference>
<sequence length="85" mass="10006">MLSRSRTTWSLRPISLYRWVHTNEKGKPLMLSPRTNKGRALFLQEHQILVIYGLLPPKVETQEIQAIQARKISKGYMILWRSRST</sequence>
<reference evidence="1" key="2">
    <citation type="submission" date="2025-08" db="UniProtKB">
        <authorList>
            <consortium name="Ensembl"/>
        </authorList>
    </citation>
    <scope>IDENTIFICATION</scope>
</reference>
<protein>
    <submittedName>
        <fullName evidence="1">Uncharacterized protein</fullName>
    </submittedName>
</protein>
<reference evidence="1" key="3">
    <citation type="submission" date="2025-09" db="UniProtKB">
        <authorList>
            <consortium name="Ensembl"/>
        </authorList>
    </citation>
    <scope>IDENTIFICATION</scope>
</reference>
<dbReference type="InterPro" id="IPR046346">
    <property type="entry name" value="Aminoacid_DH-like_N_sf"/>
</dbReference>
<dbReference type="Ensembl" id="ENSMZET00005033188.1">
    <property type="protein sequence ID" value="ENSMZEP00005032150.1"/>
    <property type="gene ID" value="ENSMZEG00005023948.1"/>
</dbReference>
<reference evidence="1 2" key="1">
    <citation type="journal article" date="2014" name="Nature">
        <title>The genomic substrate for adaptive radiation in African cichlid fish.</title>
        <authorList>
            <person name="Brawand D."/>
            <person name="Wagner C.E."/>
            <person name="Li Y.I."/>
            <person name="Malinsky M."/>
            <person name="Keller I."/>
            <person name="Fan S."/>
            <person name="Simakov O."/>
            <person name="Ng A.Y."/>
            <person name="Lim Z.W."/>
            <person name="Bezault E."/>
            <person name="Turner-Maier J."/>
            <person name="Johnson J."/>
            <person name="Alcazar R."/>
            <person name="Noh H.J."/>
            <person name="Russell P."/>
            <person name="Aken B."/>
            <person name="Alfoldi J."/>
            <person name="Amemiya C."/>
            <person name="Azzouzi N."/>
            <person name="Baroiller J.F."/>
            <person name="Barloy-Hubler F."/>
            <person name="Berlin A."/>
            <person name="Bloomquist R."/>
            <person name="Carleton K.L."/>
            <person name="Conte M.A."/>
            <person name="D'Cotta H."/>
            <person name="Eshel O."/>
            <person name="Gaffney L."/>
            <person name="Galibert F."/>
            <person name="Gante H.F."/>
            <person name="Gnerre S."/>
            <person name="Greuter L."/>
            <person name="Guyon R."/>
            <person name="Haddad N.S."/>
            <person name="Haerty W."/>
            <person name="Harris R.M."/>
            <person name="Hofmann H.A."/>
            <person name="Hourlier T."/>
            <person name="Hulata G."/>
            <person name="Jaffe D.B."/>
            <person name="Lara M."/>
            <person name="Lee A.P."/>
            <person name="MacCallum I."/>
            <person name="Mwaiko S."/>
            <person name="Nikaido M."/>
            <person name="Nishihara H."/>
            <person name="Ozouf-Costaz C."/>
            <person name="Penman D.J."/>
            <person name="Przybylski D."/>
            <person name="Rakotomanga M."/>
            <person name="Renn S.C.P."/>
            <person name="Ribeiro F.J."/>
            <person name="Ron M."/>
            <person name="Salzburger W."/>
            <person name="Sanchez-Pulido L."/>
            <person name="Santos M.E."/>
            <person name="Searle S."/>
            <person name="Sharpe T."/>
            <person name="Swofford R."/>
            <person name="Tan F.J."/>
            <person name="Williams L."/>
            <person name="Young S."/>
            <person name="Yin S."/>
            <person name="Okada N."/>
            <person name="Kocher T.D."/>
            <person name="Miska E.A."/>
            <person name="Lander E.S."/>
            <person name="Venkatesh B."/>
            <person name="Fernald R.D."/>
            <person name="Meyer A."/>
            <person name="Ponting C.P."/>
            <person name="Streelman J.T."/>
            <person name="Lindblad-Toh K."/>
            <person name="Seehausen O."/>
            <person name="Di Palma F."/>
        </authorList>
    </citation>
    <scope>NUCLEOTIDE SEQUENCE</scope>
</reference>
<dbReference type="GeneTree" id="ENSGT00940000182499"/>
<dbReference type="AlphaFoldDB" id="A0A3P9DBS3"/>